<dbReference type="EMBL" id="MCFJ01000009">
    <property type="protein sequence ID" value="ORY62680.1"/>
    <property type="molecule type" value="Genomic_DNA"/>
</dbReference>
<accession>A0A1Y2DTU4</accession>
<evidence type="ECO:0000313" key="3">
    <source>
        <dbReference type="Proteomes" id="UP000193689"/>
    </source>
</evidence>
<organism evidence="2 3">
    <name type="scientific">Pseudomassariella vexata</name>
    <dbReference type="NCBI Taxonomy" id="1141098"/>
    <lineage>
        <taxon>Eukaryota</taxon>
        <taxon>Fungi</taxon>
        <taxon>Dikarya</taxon>
        <taxon>Ascomycota</taxon>
        <taxon>Pezizomycotina</taxon>
        <taxon>Sordariomycetes</taxon>
        <taxon>Xylariomycetidae</taxon>
        <taxon>Amphisphaeriales</taxon>
        <taxon>Pseudomassariaceae</taxon>
        <taxon>Pseudomassariella</taxon>
    </lineage>
</organism>
<dbReference type="PANTHER" id="PTHR43677">
    <property type="entry name" value="SHORT-CHAIN DEHYDROGENASE/REDUCTASE"/>
    <property type="match status" value="1"/>
</dbReference>
<dbReference type="GeneID" id="63778458"/>
<dbReference type="PANTHER" id="PTHR43677:SF4">
    <property type="entry name" value="QUINONE OXIDOREDUCTASE-LIKE PROTEIN 2"/>
    <property type="match status" value="1"/>
</dbReference>
<evidence type="ECO:0000259" key="1">
    <source>
        <dbReference type="SMART" id="SM00829"/>
    </source>
</evidence>
<gene>
    <name evidence="2" type="ORF">BCR38DRAFT_459125</name>
</gene>
<dbReference type="InterPro" id="IPR051397">
    <property type="entry name" value="Zn-ADH-like_protein"/>
</dbReference>
<dbReference type="GO" id="GO:0016491">
    <property type="term" value="F:oxidoreductase activity"/>
    <property type="evidence" value="ECO:0007669"/>
    <property type="project" value="InterPro"/>
</dbReference>
<proteinExistence type="predicted"/>
<dbReference type="InParanoid" id="A0A1Y2DTU4"/>
<dbReference type="Proteomes" id="UP000193689">
    <property type="component" value="Unassembled WGS sequence"/>
</dbReference>
<dbReference type="InterPro" id="IPR013149">
    <property type="entry name" value="ADH-like_C"/>
</dbReference>
<comment type="caution">
    <text evidence="2">The sequence shown here is derived from an EMBL/GenBank/DDBJ whole genome shotgun (WGS) entry which is preliminary data.</text>
</comment>
<dbReference type="SUPFAM" id="SSF51735">
    <property type="entry name" value="NAD(P)-binding Rossmann-fold domains"/>
    <property type="match status" value="1"/>
</dbReference>
<dbReference type="SMART" id="SM00829">
    <property type="entry name" value="PKS_ER"/>
    <property type="match status" value="1"/>
</dbReference>
<dbReference type="AlphaFoldDB" id="A0A1Y2DTU4"/>
<protein>
    <recommendedName>
        <fullName evidence="1">Enoyl reductase (ER) domain-containing protein</fullName>
    </recommendedName>
</protein>
<dbReference type="OrthoDB" id="203908at2759"/>
<sequence length="315" mass="34480">MKEVTMMSISLIPSSIPPPSVTETQVAPLYSGFSGADINMRNGTYPFQRKTPLTPGYCLVGRVVQSHPSSSSSTRLRPGRLLVLVPADLDPKLATAIILDWATAYGMVHRAATVQKGRRVFIHGLSGAVGNATLQLCQTRGALVYGTASARNHDSLRAQGAAEVFVYTDKQWISEMKPLGGVHAVFDPLGFESWDESYSILSEDEEAVLVGYGGNLQTHAGANGEGRVARSQVPPTMKLLARNAMFWTRRRTSFYYISRDRASYVPGMLALFEIAGKGEIDVKINKIWEMEQIREAHENYAGLRGVGSILIKMSE</sequence>
<dbReference type="SUPFAM" id="SSF50129">
    <property type="entry name" value="GroES-like"/>
    <property type="match status" value="1"/>
</dbReference>
<dbReference type="STRING" id="1141098.A0A1Y2DTU4"/>
<name>A0A1Y2DTU4_9PEZI</name>
<dbReference type="GO" id="GO:0005739">
    <property type="term" value="C:mitochondrion"/>
    <property type="evidence" value="ECO:0007669"/>
    <property type="project" value="TreeGrafter"/>
</dbReference>
<dbReference type="Gene3D" id="3.90.180.10">
    <property type="entry name" value="Medium-chain alcohol dehydrogenases, catalytic domain"/>
    <property type="match status" value="2"/>
</dbReference>
<feature type="domain" description="Enoyl reductase (ER)" evidence="1">
    <location>
        <begin position="4"/>
        <end position="311"/>
    </location>
</feature>
<dbReference type="InterPro" id="IPR036291">
    <property type="entry name" value="NAD(P)-bd_dom_sf"/>
</dbReference>
<dbReference type="InterPro" id="IPR020843">
    <property type="entry name" value="ER"/>
</dbReference>
<dbReference type="Gene3D" id="3.40.50.720">
    <property type="entry name" value="NAD(P)-binding Rossmann-like Domain"/>
    <property type="match status" value="1"/>
</dbReference>
<dbReference type="Pfam" id="PF00107">
    <property type="entry name" value="ADH_zinc_N"/>
    <property type="match status" value="1"/>
</dbReference>
<evidence type="ECO:0000313" key="2">
    <source>
        <dbReference type="EMBL" id="ORY62680.1"/>
    </source>
</evidence>
<dbReference type="InterPro" id="IPR011032">
    <property type="entry name" value="GroES-like_sf"/>
</dbReference>
<dbReference type="RefSeq" id="XP_040714516.1">
    <property type="nucleotide sequence ID" value="XM_040862246.1"/>
</dbReference>
<keyword evidence="3" id="KW-1185">Reference proteome</keyword>
<reference evidence="2 3" key="1">
    <citation type="submission" date="2016-07" db="EMBL/GenBank/DDBJ databases">
        <title>Pervasive Adenine N6-methylation of Active Genes in Fungi.</title>
        <authorList>
            <consortium name="DOE Joint Genome Institute"/>
            <person name="Mondo S.J."/>
            <person name="Dannebaum R.O."/>
            <person name="Kuo R.C."/>
            <person name="Labutti K."/>
            <person name="Haridas S."/>
            <person name="Kuo A."/>
            <person name="Salamov A."/>
            <person name="Ahrendt S.R."/>
            <person name="Lipzen A."/>
            <person name="Sullivan W."/>
            <person name="Andreopoulos W.B."/>
            <person name="Clum A."/>
            <person name="Lindquist E."/>
            <person name="Daum C."/>
            <person name="Ramamoorthy G.K."/>
            <person name="Gryganskyi A."/>
            <person name="Culley D."/>
            <person name="Magnuson J.K."/>
            <person name="James T.Y."/>
            <person name="O'Malley M.A."/>
            <person name="Stajich J.E."/>
            <person name="Spatafora J.W."/>
            <person name="Visel A."/>
            <person name="Grigoriev I.V."/>
        </authorList>
    </citation>
    <scope>NUCLEOTIDE SEQUENCE [LARGE SCALE GENOMIC DNA]</scope>
    <source>
        <strain evidence="2 3">CBS 129021</strain>
    </source>
</reference>